<feature type="region of interest" description="Disordered" evidence="4">
    <location>
        <begin position="417"/>
        <end position="473"/>
    </location>
</feature>
<evidence type="ECO:0000256" key="1">
    <source>
        <dbReference type="ARBA" id="ARBA00004613"/>
    </source>
</evidence>
<dbReference type="PRINTS" id="PR01225">
    <property type="entry name" value="EXPANSNFAMLY"/>
</dbReference>
<keyword evidence="8" id="KW-1185">Reference proteome</keyword>
<dbReference type="SUPFAM" id="SSF49590">
    <property type="entry name" value="PHL pollen allergen"/>
    <property type="match status" value="1"/>
</dbReference>
<dbReference type="Proteomes" id="UP001055439">
    <property type="component" value="Chromosome 5"/>
</dbReference>
<organism evidence="7 8">
    <name type="scientific">Musa troglodytarum</name>
    <name type="common">fe'i banana</name>
    <dbReference type="NCBI Taxonomy" id="320322"/>
    <lineage>
        <taxon>Eukaryota</taxon>
        <taxon>Viridiplantae</taxon>
        <taxon>Streptophyta</taxon>
        <taxon>Embryophyta</taxon>
        <taxon>Tracheophyta</taxon>
        <taxon>Spermatophyta</taxon>
        <taxon>Magnoliopsida</taxon>
        <taxon>Liliopsida</taxon>
        <taxon>Zingiberales</taxon>
        <taxon>Musaceae</taxon>
        <taxon>Musa</taxon>
    </lineage>
</organism>
<feature type="chain" id="PRO_5039023373" evidence="5">
    <location>
        <begin position="22"/>
        <end position="473"/>
    </location>
</feature>
<keyword evidence="2" id="KW-0964">Secreted</keyword>
<feature type="signal peptide" evidence="5">
    <location>
        <begin position="1"/>
        <end position="21"/>
    </location>
</feature>
<dbReference type="InterPro" id="IPR009009">
    <property type="entry name" value="RlpA-like_DPBB"/>
</dbReference>
<evidence type="ECO:0000256" key="2">
    <source>
        <dbReference type="ARBA" id="ARBA00022525"/>
    </source>
</evidence>
<feature type="compositionally biased region" description="Basic residues" evidence="4">
    <location>
        <begin position="460"/>
        <end position="473"/>
    </location>
</feature>
<feature type="compositionally biased region" description="Basic and acidic residues" evidence="4">
    <location>
        <begin position="417"/>
        <end position="428"/>
    </location>
</feature>
<proteinExistence type="inferred from homology"/>
<dbReference type="GO" id="GO:0005576">
    <property type="term" value="C:extracellular region"/>
    <property type="evidence" value="ECO:0007669"/>
    <property type="project" value="UniProtKB-SubCell"/>
</dbReference>
<dbReference type="AlphaFoldDB" id="A0A9E7FZT6"/>
<gene>
    <name evidence="7" type="ORF">MUK42_21540</name>
</gene>
<dbReference type="OrthoDB" id="5823761at2759"/>
<feature type="domain" description="Expansin-like EG45" evidence="6">
    <location>
        <begin position="58"/>
        <end position="135"/>
    </location>
</feature>
<evidence type="ECO:0000256" key="5">
    <source>
        <dbReference type="SAM" id="SignalP"/>
    </source>
</evidence>
<protein>
    <submittedName>
        <fullName evidence="7">Expansin-like</fullName>
    </submittedName>
</protein>
<dbReference type="InterPro" id="IPR036749">
    <property type="entry name" value="Expansin_CBD_sf"/>
</dbReference>
<evidence type="ECO:0000313" key="8">
    <source>
        <dbReference type="Proteomes" id="UP001055439"/>
    </source>
</evidence>
<comment type="subcellular location">
    <subcellularLocation>
        <location evidence="1">Secreted</location>
    </subcellularLocation>
</comment>
<dbReference type="SUPFAM" id="SSF50685">
    <property type="entry name" value="Barwin-like endoglucanases"/>
    <property type="match status" value="1"/>
</dbReference>
<evidence type="ECO:0000256" key="3">
    <source>
        <dbReference type="RuleBase" id="RU003460"/>
    </source>
</evidence>
<comment type="similarity">
    <text evidence="3">Belongs to the expansin family.</text>
</comment>
<dbReference type="SMART" id="SM00837">
    <property type="entry name" value="DPBB_1"/>
    <property type="match status" value="1"/>
</dbReference>
<dbReference type="CDD" id="cd22276">
    <property type="entry name" value="DPBB_EXLA_N"/>
    <property type="match status" value="1"/>
</dbReference>
<sequence>MGCDSACLIFVLVLLPCSAMACDRCVHQARAGHVSSSAFSVGACGYGSLALGFSGGYVAAAGSALHRGGVGCGACFQVRCKNTKICSSGGVKVILTDLNKISDTDLALNRPAYAAMARYGMAKELKKLGIVDVEYKRIPCEYNKNLSIRVEEKSQSPNYLAIKFLYQGGQTDIEAVDVARVGSSDWQFMSREYGPVWSTNWAPPGPLQLRMVVTGGYDGKWVWDQEEVLPVDWKTGSVYDLRVQITDIAQEGCFTCDTKDWNEMKPGVRMLRRETRVLTRVLNTSSLPLSIFAMQSSNSTNRSSAPSSSSSTSTSLLFSAPPPFFNSFNLALSLHLITAATHVHVAGKAGAAIVVEADRAATPLKTAAEVAAVTVITSFITLASSASSSSAEPVNSGGDRPTTRIKEANLNSPFSARRCERRQEERRSPSFRRRRAARVAESRCFRSRAAERKEAWASARRSRSSRRRSASRE</sequence>
<reference evidence="7" key="1">
    <citation type="submission" date="2022-05" db="EMBL/GenBank/DDBJ databases">
        <title>The Musa troglodytarum L. genome provides insights into the mechanism of non-climacteric behaviour and enrichment of carotenoids.</title>
        <authorList>
            <person name="Wang J."/>
        </authorList>
    </citation>
    <scope>NUCLEOTIDE SEQUENCE</scope>
    <source>
        <tissue evidence="7">Leaf</tissue>
    </source>
</reference>
<name>A0A9E7FZT6_9LILI</name>
<dbReference type="Pfam" id="PF03330">
    <property type="entry name" value="DPBB_1"/>
    <property type="match status" value="1"/>
</dbReference>
<dbReference type="PANTHER" id="PTHR31692:SF4">
    <property type="entry name" value="EXPANSIN-LIKE A1-RELATED"/>
    <property type="match status" value="1"/>
</dbReference>
<dbReference type="InterPro" id="IPR036908">
    <property type="entry name" value="RlpA-like_sf"/>
</dbReference>
<accession>A0A9E7FZT6</accession>
<dbReference type="PANTHER" id="PTHR31692">
    <property type="entry name" value="EXPANSIN-B3"/>
    <property type="match status" value="1"/>
</dbReference>
<evidence type="ECO:0000313" key="7">
    <source>
        <dbReference type="EMBL" id="URE02934.1"/>
    </source>
</evidence>
<dbReference type="Gene3D" id="2.60.40.760">
    <property type="entry name" value="Expansin, cellulose-binding-like domain"/>
    <property type="match status" value="1"/>
</dbReference>
<dbReference type="Pfam" id="PF01357">
    <property type="entry name" value="Expansin_C"/>
    <property type="match status" value="1"/>
</dbReference>
<feature type="compositionally biased region" description="Basic and acidic residues" evidence="4">
    <location>
        <begin position="438"/>
        <end position="455"/>
    </location>
</feature>
<evidence type="ECO:0000256" key="4">
    <source>
        <dbReference type="SAM" id="MobiDB-lite"/>
    </source>
</evidence>
<dbReference type="InterPro" id="IPR007117">
    <property type="entry name" value="Expansin_CBD"/>
</dbReference>
<dbReference type="InterPro" id="IPR007112">
    <property type="entry name" value="Expansin/allergen_DPBB_dom"/>
</dbReference>
<dbReference type="Gene3D" id="2.40.40.10">
    <property type="entry name" value="RlpA-like domain"/>
    <property type="match status" value="1"/>
</dbReference>
<keyword evidence="5" id="KW-0732">Signal</keyword>
<dbReference type="InterPro" id="IPR007118">
    <property type="entry name" value="Expan_Lol_pI"/>
</dbReference>
<dbReference type="EMBL" id="CP097507">
    <property type="protein sequence ID" value="URE02934.1"/>
    <property type="molecule type" value="Genomic_DNA"/>
</dbReference>
<evidence type="ECO:0000259" key="6">
    <source>
        <dbReference type="SMART" id="SM00837"/>
    </source>
</evidence>